<accession>A0A165X6G2</accession>
<dbReference type="AlphaFoldDB" id="A0A165X6G2"/>
<dbReference type="GO" id="GO:0004497">
    <property type="term" value="F:monooxygenase activity"/>
    <property type="evidence" value="ECO:0007669"/>
    <property type="project" value="InterPro"/>
</dbReference>
<dbReference type="OMA" id="RVERIFQ"/>
<dbReference type="PANTHER" id="PTHR24299">
    <property type="entry name" value="CYTOCHROME P450 FAMILY 1"/>
    <property type="match status" value="1"/>
</dbReference>
<dbReference type="PANTHER" id="PTHR24299:SF59">
    <property type="entry name" value="CYTOCHROME P450 SUPERFAMILY PROTEIN"/>
    <property type="match status" value="1"/>
</dbReference>
<dbReference type="InterPro" id="IPR001128">
    <property type="entry name" value="Cyt_P450"/>
</dbReference>
<dbReference type="SUPFAM" id="SSF48264">
    <property type="entry name" value="Cytochrome P450"/>
    <property type="match status" value="1"/>
</dbReference>
<dbReference type="InterPro" id="IPR036396">
    <property type="entry name" value="Cyt_P450_sf"/>
</dbReference>
<reference evidence="1" key="1">
    <citation type="journal article" date="2016" name="Nat. Genet.">
        <title>A high-quality carrot genome assembly provides new insights into carotenoid accumulation and asterid genome evolution.</title>
        <authorList>
            <person name="Iorizzo M."/>
            <person name="Ellison S."/>
            <person name="Senalik D."/>
            <person name="Zeng P."/>
            <person name="Satapoomin P."/>
            <person name="Huang J."/>
            <person name="Bowman M."/>
            <person name="Iovene M."/>
            <person name="Sanseverino W."/>
            <person name="Cavagnaro P."/>
            <person name="Yildiz M."/>
            <person name="Macko-Podgorni A."/>
            <person name="Moranska E."/>
            <person name="Grzebelus E."/>
            <person name="Grzebelus D."/>
            <person name="Ashrafi H."/>
            <person name="Zheng Z."/>
            <person name="Cheng S."/>
            <person name="Spooner D."/>
            <person name="Van Deynze A."/>
            <person name="Simon P."/>
        </authorList>
    </citation>
    <scope>NUCLEOTIDE SEQUENCE [LARGE SCALE GENOMIC DNA]</scope>
    <source>
        <tissue evidence="1">Leaf</tissue>
    </source>
</reference>
<organism evidence="1">
    <name type="scientific">Daucus carota subsp. sativus</name>
    <name type="common">Carrot</name>
    <dbReference type="NCBI Taxonomy" id="79200"/>
    <lineage>
        <taxon>Eukaryota</taxon>
        <taxon>Viridiplantae</taxon>
        <taxon>Streptophyta</taxon>
        <taxon>Embryophyta</taxon>
        <taxon>Tracheophyta</taxon>
        <taxon>Spermatophyta</taxon>
        <taxon>Magnoliopsida</taxon>
        <taxon>eudicotyledons</taxon>
        <taxon>Gunneridae</taxon>
        <taxon>Pentapetalae</taxon>
        <taxon>asterids</taxon>
        <taxon>campanulids</taxon>
        <taxon>Apiales</taxon>
        <taxon>Apiaceae</taxon>
        <taxon>Apioideae</taxon>
        <taxon>Scandiceae</taxon>
        <taxon>Daucinae</taxon>
        <taxon>Daucus</taxon>
        <taxon>Daucus sect. Daucus</taxon>
    </lineage>
</organism>
<gene>
    <name evidence="1" type="ORF">DCAR_014762</name>
</gene>
<name>A0A165X6G2_DAUCS</name>
<dbReference type="STRING" id="79200.A0A165X6G2"/>
<evidence type="ECO:0008006" key="2">
    <source>
        <dbReference type="Google" id="ProtNLM"/>
    </source>
</evidence>
<proteinExistence type="predicted"/>
<dbReference type="Gramene" id="KZM97876">
    <property type="protein sequence ID" value="KZM97876"/>
    <property type="gene ID" value="DCAR_014762"/>
</dbReference>
<dbReference type="GO" id="GO:0016705">
    <property type="term" value="F:oxidoreductase activity, acting on paired donors, with incorporation or reduction of molecular oxygen"/>
    <property type="evidence" value="ECO:0007669"/>
    <property type="project" value="InterPro"/>
</dbReference>
<dbReference type="Gene3D" id="1.10.630.10">
    <property type="entry name" value="Cytochrome P450"/>
    <property type="match status" value="1"/>
</dbReference>
<dbReference type="GO" id="GO:0005506">
    <property type="term" value="F:iron ion binding"/>
    <property type="evidence" value="ECO:0007669"/>
    <property type="project" value="InterPro"/>
</dbReference>
<sequence>MDLNLGMMGVWCILLAFTLLSIHRIRNKAAQKLPPGPFPLPIIGNIHKLGEHPHKSLTKLAQVYGPIMRLKLGRMTSIVISSSSTARQVLRKQDIAFYNRPLPDAIRALDHNKYSAVWLPVGTRWRSLRKIMGSNIFTATKLDANQHLRSQKVHDLIRYCEKCSQCGEAVDIGGAAFLTSLNLMSNTIFSKDMVDSYEDAEGKVFRDLVWNTMAEIGKANLVDYFPVLRWMDPQGIKRRLDSHLANLIKFFDVMVDERLELKRPGYRGEDTSSADVLDELLKLQESNEIDKSLIQHMFVLTSFVEGYYEIVL</sequence>
<dbReference type="Pfam" id="PF00067">
    <property type="entry name" value="p450"/>
    <property type="match status" value="1"/>
</dbReference>
<dbReference type="EMBL" id="LNRQ01000004">
    <property type="protein sequence ID" value="KZM97876.1"/>
    <property type="molecule type" value="Genomic_DNA"/>
</dbReference>
<dbReference type="GO" id="GO:0020037">
    <property type="term" value="F:heme binding"/>
    <property type="evidence" value="ECO:0007669"/>
    <property type="project" value="InterPro"/>
</dbReference>
<evidence type="ECO:0000313" key="1">
    <source>
        <dbReference type="EMBL" id="KZM97876.1"/>
    </source>
</evidence>
<protein>
    <recommendedName>
        <fullName evidence="2">Cytochrome P450</fullName>
    </recommendedName>
</protein>
<comment type="caution">
    <text evidence="1">The sequence shown here is derived from an EMBL/GenBank/DDBJ whole genome shotgun (WGS) entry which is preliminary data.</text>
</comment>